<organism evidence="3 4">
    <name type="scientific">Leptospira congkakensis</name>
    <dbReference type="NCBI Taxonomy" id="2484932"/>
    <lineage>
        <taxon>Bacteria</taxon>
        <taxon>Pseudomonadati</taxon>
        <taxon>Spirochaetota</taxon>
        <taxon>Spirochaetia</taxon>
        <taxon>Leptospirales</taxon>
        <taxon>Leptospiraceae</taxon>
        <taxon>Leptospira</taxon>
    </lineage>
</organism>
<feature type="transmembrane region" description="Helical" evidence="1">
    <location>
        <begin position="378"/>
        <end position="403"/>
    </location>
</feature>
<dbReference type="Proteomes" id="UP000298263">
    <property type="component" value="Unassembled WGS sequence"/>
</dbReference>
<dbReference type="EMBL" id="RQGP01000008">
    <property type="protein sequence ID" value="TGL95456.1"/>
    <property type="molecule type" value="Genomic_DNA"/>
</dbReference>
<feature type="transmembrane region" description="Helical" evidence="1">
    <location>
        <begin position="249"/>
        <end position="268"/>
    </location>
</feature>
<dbReference type="AlphaFoldDB" id="A0A4Z1AA18"/>
<protein>
    <recommendedName>
        <fullName evidence="5">Histidine kinase</fullName>
    </recommendedName>
</protein>
<evidence type="ECO:0008006" key="5">
    <source>
        <dbReference type="Google" id="ProtNLM"/>
    </source>
</evidence>
<keyword evidence="1" id="KW-0812">Transmembrane</keyword>
<keyword evidence="4" id="KW-1185">Reference proteome</keyword>
<evidence type="ECO:0000313" key="4">
    <source>
        <dbReference type="Proteomes" id="UP000298263"/>
    </source>
</evidence>
<proteinExistence type="predicted"/>
<name>A0A4Z1AA18_9LEPT</name>
<evidence type="ECO:0000256" key="2">
    <source>
        <dbReference type="SAM" id="SignalP"/>
    </source>
</evidence>
<comment type="caution">
    <text evidence="3">The sequence shown here is derived from an EMBL/GenBank/DDBJ whole genome shotgun (WGS) entry which is preliminary data.</text>
</comment>
<sequence>MKVFCLLGLLCVFYSQQLFADPHRNFSNPSSPILLRNGFSTTWLNETWTLQNAEALTNRFNSQNSTLDEILQFLYVAKPKIKHYTIQIQLKQDVLSIFNQPSLLISQIGEGWEIYLNTKKIAEQNRFIQKRTRNLVIPITSKTLNTTDQIVTLVNIHFYGEITSPNIGVDINRIKQIDDYVNLISERGEFFSIFFAGIFFMLGFYLISLYARIKKYKSVFFFGLFQITYSIFTFSLGDYAANDFYFKEKIPQIGTVSLYLSFLFLIYFHDYYLIRKLSWISKFNTAIVILSCCLTLFAFEKFPNLNQVLVVWETPQLLFYLSVMIKIIGRDIRNRSQRNREISFLSLIKIFYKNRAGTLLILIIILAFSIYFETFLEWYFQFQTPLVPVTSIAYSIFITSFIANKLENVIIQNSILQVTMVHEKIRHTYEKEISIEKERQKTFSDIHDETSADLTFLRLRIESFKESGDINISQADNLLQLIKRISSGIREKLNSFHDLKSLRENLIDGIHLVILRKYESTAKGTRIEKISALAQSANLDFQQLESIVKIIREMANNDIKYGIGISSWKLSYLPDCATIELISPTQFVDKDFHLGFGAINIKTTLTENRFKLEDYGKNELFHWLIKIPYNIN</sequence>
<accession>A0A4Z1AA18</accession>
<dbReference type="Gene3D" id="6.10.250.2870">
    <property type="match status" value="1"/>
</dbReference>
<gene>
    <name evidence="3" type="ORF">EHQ69_03245</name>
</gene>
<feature type="transmembrane region" description="Helical" evidence="1">
    <location>
        <begin position="311"/>
        <end position="329"/>
    </location>
</feature>
<feature type="signal peptide" evidence="2">
    <location>
        <begin position="1"/>
        <end position="20"/>
    </location>
</feature>
<dbReference type="RefSeq" id="WP_135736254.1">
    <property type="nucleotide sequence ID" value="NZ_RQGO01000016.1"/>
</dbReference>
<keyword evidence="1" id="KW-0472">Membrane</keyword>
<feature type="chain" id="PRO_5043205090" description="Histidine kinase" evidence="2">
    <location>
        <begin position="21"/>
        <end position="632"/>
    </location>
</feature>
<feature type="transmembrane region" description="Helical" evidence="1">
    <location>
        <begin position="218"/>
        <end position="237"/>
    </location>
</feature>
<keyword evidence="1" id="KW-1133">Transmembrane helix</keyword>
<feature type="transmembrane region" description="Helical" evidence="1">
    <location>
        <begin position="280"/>
        <end position="299"/>
    </location>
</feature>
<reference evidence="3" key="1">
    <citation type="journal article" date="2019" name="PLoS Negl. Trop. Dis.">
        <title>Revisiting the worldwide diversity of Leptospira species in the environment.</title>
        <authorList>
            <person name="Vincent A.T."/>
            <person name="Schiettekatte O."/>
            <person name="Bourhy P."/>
            <person name="Veyrier F.J."/>
            <person name="Picardeau M."/>
        </authorList>
    </citation>
    <scope>NUCLEOTIDE SEQUENCE [LARGE SCALE GENOMIC DNA]</scope>
    <source>
        <strain evidence="3">201702422</strain>
    </source>
</reference>
<keyword evidence="2" id="KW-0732">Signal</keyword>
<feature type="transmembrane region" description="Helical" evidence="1">
    <location>
        <begin position="350"/>
        <end position="372"/>
    </location>
</feature>
<feature type="transmembrane region" description="Helical" evidence="1">
    <location>
        <begin position="190"/>
        <end position="211"/>
    </location>
</feature>
<evidence type="ECO:0000256" key="1">
    <source>
        <dbReference type="SAM" id="Phobius"/>
    </source>
</evidence>
<evidence type="ECO:0000313" key="3">
    <source>
        <dbReference type="EMBL" id="TGL95456.1"/>
    </source>
</evidence>